<gene>
    <name evidence="7" type="ORF">LIZ65_12475</name>
</gene>
<feature type="transmembrane region" description="Helical" evidence="6">
    <location>
        <begin position="378"/>
        <end position="395"/>
    </location>
</feature>
<reference evidence="7 8" key="1">
    <citation type="submission" date="2021-10" db="EMBL/GenBank/DDBJ databases">
        <title>Collection of gut derived symbiotic bacterial strains cultured from healthy donors.</title>
        <authorList>
            <person name="Lin H."/>
            <person name="Littmann E."/>
            <person name="Kohout C."/>
            <person name="Pamer E.G."/>
        </authorList>
    </citation>
    <scope>NUCLEOTIDE SEQUENCE [LARGE SCALE GENOMIC DNA]</scope>
    <source>
        <strain evidence="7 8">DFI.1.165</strain>
    </source>
</reference>
<evidence type="ECO:0000313" key="8">
    <source>
        <dbReference type="Proteomes" id="UP001299546"/>
    </source>
</evidence>
<accession>A0ABS8DI38</accession>
<evidence type="ECO:0000256" key="1">
    <source>
        <dbReference type="ARBA" id="ARBA00004651"/>
    </source>
</evidence>
<evidence type="ECO:0000256" key="6">
    <source>
        <dbReference type="SAM" id="Phobius"/>
    </source>
</evidence>
<dbReference type="PANTHER" id="PTHR30250">
    <property type="entry name" value="PST FAMILY PREDICTED COLANIC ACID TRANSPORTER"/>
    <property type="match status" value="1"/>
</dbReference>
<evidence type="ECO:0000256" key="5">
    <source>
        <dbReference type="ARBA" id="ARBA00023136"/>
    </source>
</evidence>
<keyword evidence="5 6" id="KW-0472">Membrane</keyword>
<keyword evidence="2" id="KW-1003">Cell membrane</keyword>
<feature type="transmembrane region" description="Helical" evidence="6">
    <location>
        <begin position="288"/>
        <end position="307"/>
    </location>
</feature>
<feature type="transmembrane region" description="Helical" evidence="6">
    <location>
        <begin position="83"/>
        <end position="103"/>
    </location>
</feature>
<feature type="transmembrane region" description="Helical" evidence="6">
    <location>
        <begin position="41"/>
        <end position="62"/>
    </location>
</feature>
<protein>
    <submittedName>
        <fullName evidence="7">Oligosaccharide flippase family protein</fullName>
    </submittedName>
</protein>
<feature type="transmembrane region" description="Helical" evidence="6">
    <location>
        <begin position="407"/>
        <end position="426"/>
    </location>
</feature>
<comment type="caution">
    <text evidence="7">The sequence shown here is derived from an EMBL/GenBank/DDBJ whole genome shotgun (WGS) entry which is preliminary data.</text>
</comment>
<evidence type="ECO:0000256" key="3">
    <source>
        <dbReference type="ARBA" id="ARBA00022692"/>
    </source>
</evidence>
<dbReference type="Proteomes" id="UP001299546">
    <property type="component" value="Unassembled WGS sequence"/>
</dbReference>
<feature type="transmembrane region" description="Helical" evidence="6">
    <location>
        <begin position="352"/>
        <end position="372"/>
    </location>
</feature>
<name>A0ABS8DI38_9FIRM</name>
<dbReference type="Pfam" id="PF01943">
    <property type="entry name" value="Polysacc_synt"/>
    <property type="match status" value="1"/>
</dbReference>
<organism evidence="7 8">
    <name type="scientific">Bariatricus massiliensis</name>
    <dbReference type="NCBI Taxonomy" id="1745713"/>
    <lineage>
        <taxon>Bacteria</taxon>
        <taxon>Bacillati</taxon>
        <taxon>Bacillota</taxon>
        <taxon>Clostridia</taxon>
        <taxon>Lachnospirales</taxon>
        <taxon>Lachnospiraceae</taxon>
        <taxon>Bariatricus</taxon>
    </lineage>
</organism>
<comment type="subcellular location">
    <subcellularLocation>
        <location evidence="1">Cell membrane</location>
        <topology evidence="1">Multi-pass membrane protein</topology>
    </subcellularLocation>
</comment>
<keyword evidence="8" id="KW-1185">Reference proteome</keyword>
<sequence length="466" mass="52875">MSREKTLVKKTIIYAIGNFSSKILAYVMVLVYTYFIDQKEMGYYDLILTTVSLVQPIIIFQMNDGVYRFLVEGVNKEGVLSTGFRFLCCTTVVAEICLLIFSTIHYLEYTGLIALYLASTMIYLYFQDSIRGLGDSKLYAFCGVFNSVCMLICEVIGLVGLKLGVAALLASKTIANIACIILLFIKEEQLRCVWKNKFDRTVFRTLFHYSAPLVPNTICWWIVNSSDRYIILFFLGAAYNGLFSVAYKFPTILTTVTSIFYLAWQESAIKEYNSPNRNVFFSNIFRKYYILLFSICICAIPATKIVIELFVSIEYKTAWIYTGFLYLGAVFSALSSFLGMGYQISQETKRSVMTTVLAALINAAVNLGAIHFIGLQAASLSTFVSYLFLFIVRIQHTKRYFILKVNWGQFIWLTILNILLIATVIFTDSLLLSLGLCIAGGAYLFWLNQELIAPVVNTVLKRFKLK</sequence>
<feature type="transmembrane region" description="Helical" evidence="6">
    <location>
        <begin position="138"/>
        <end position="159"/>
    </location>
</feature>
<evidence type="ECO:0000256" key="2">
    <source>
        <dbReference type="ARBA" id="ARBA00022475"/>
    </source>
</evidence>
<feature type="transmembrane region" description="Helical" evidence="6">
    <location>
        <begin position="109"/>
        <end position="126"/>
    </location>
</feature>
<evidence type="ECO:0000256" key="4">
    <source>
        <dbReference type="ARBA" id="ARBA00022989"/>
    </source>
</evidence>
<dbReference type="PANTHER" id="PTHR30250:SF11">
    <property type="entry name" value="O-ANTIGEN TRANSPORTER-RELATED"/>
    <property type="match status" value="1"/>
</dbReference>
<feature type="transmembrane region" description="Helical" evidence="6">
    <location>
        <begin position="319"/>
        <end position="340"/>
    </location>
</feature>
<keyword evidence="4 6" id="KW-1133">Transmembrane helix</keyword>
<feature type="transmembrane region" description="Helical" evidence="6">
    <location>
        <begin position="165"/>
        <end position="185"/>
    </location>
</feature>
<feature type="transmembrane region" description="Helical" evidence="6">
    <location>
        <begin position="12"/>
        <end position="35"/>
    </location>
</feature>
<dbReference type="InterPro" id="IPR002797">
    <property type="entry name" value="Polysacc_synth"/>
</dbReference>
<keyword evidence="3 6" id="KW-0812">Transmembrane</keyword>
<dbReference type="EMBL" id="JAJCIS010000008">
    <property type="protein sequence ID" value="MCB7388102.1"/>
    <property type="molecule type" value="Genomic_DNA"/>
</dbReference>
<dbReference type="RefSeq" id="WP_066730907.1">
    <property type="nucleotide sequence ID" value="NZ_JAJCIQ010000004.1"/>
</dbReference>
<proteinExistence type="predicted"/>
<feature type="transmembrane region" description="Helical" evidence="6">
    <location>
        <begin position="206"/>
        <end position="223"/>
    </location>
</feature>
<dbReference type="InterPro" id="IPR050833">
    <property type="entry name" value="Poly_Biosynth_Transport"/>
</dbReference>
<feature type="transmembrane region" description="Helical" evidence="6">
    <location>
        <begin position="432"/>
        <end position="460"/>
    </location>
</feature>
<evidence type="ECO:0000313" key="7">
    <source>
        <dbReference type="EMBL" id="MCB7388102.1"/>
    </source>
</evidence>